<dbReference type="AlphaFoldDB" id="A0A1N6F9M7"/>
<protein>
    <submittedName>
        <fullName evidence="2">Uncharacterized protein</fullName>
    </submittedName>
</protein>
<dbReference type="OrthoDB" id="7713963at2"/>
<dbReference type="STRING" id="1217970.SAMN05444002_1494"/>
<name>A0A1N6F9M7_9RHOB</name>
<feature type="signal peptide" evidence="1">
    <location>
        <begin position="1"/>
        <end position="19"/>
    </location>
</feature>
<dbReference type="EMBL" id="FSRL01000001">
    <property type="protein sequence ID" value="SIN91981.1"/>
    <property type="molecule type" value="Genomic_DNA"/>
</dbReference>
<dbReference type="RefSeq" id="WP_074255559.1">
    <property type="nucleotide sequence ID" value="NZ_FSRL01000001.1"/>
</dbReference>
<dbReference type="Proteomes" id="UP000184932">
    <property type="component" value="Unassembled WGS sequence"/>
</dbReference>
<reference evidence="3" key="1">
    <citation type="submission" date="2016-11" db="EMBL/GenBank/DDBJ databases">
        <authorList>
            <person name="Varghese N."/>
            <person name="Submissions S."/>
        </authorList>
    </citation>
    <scope>NUCLEOTIDE SEQUENCE [LARGE SCALE GENOMIC DNA]</scope>
    <source>
        <strain evidence="3">DSM 29440</strain>
    </source>
</reference>
<organism evidence="2 3">
    <name type="scientific">Vannielia litorea</name>
    <dbReference type="NCBI Taxonomy" id="1217970"/>
    <lineage>
        <taxon>Bacteria</taxon>
        <taxon>Pseudomonadati</taxon>
        <taxon>Pseudomonadota</taxon>
        <taxon>Alphaproteobacteria</taxon>
        <taxon>Rhodobacterales</taxon>
        <taxon>Paracoccaceae</taxon>
        <taxon>Vannielia</taxon>
    </lineage>
</organism>
<evidence type="ECO:0000313" key="3">
    <source>
        <dbReference type="Proteomes" id="UP000184932"/>
    </source>
</evidence>
<evidence type="ECO:0000313" key="2">
    <source>
        <dbReference type="EMBL" id="SIN91981.1"/>
    </source>
</evidence>
<feature type="chain" id="PRO_5013383032" evidence="1">
    <location>
        <begin position="20"/>
        <end position="477"/>
    </location>
</feature>
<gene>
    <name evidence="2" type="ORF">SAMN05444002_1494</name>
</gene>
<keyword evidence="3" id="KW-1185">Reference proteome</keyword>
<keyword evidence="1" id="KW-0732">Signal</keyword>
<proteinExistence type="predicted"/>
<accession>A0A1N6F9M7</accession>
<evidence type="ECO:0000256" key="1">
    <source>
        <dbReference type="SAM" id="SignalP"/>
    </source>
</evidence>
<sequence>MIRAVLLCLCLAAPAQAQAPDPVDLLDRFDAIVEESGGLGLEFELTRALEAARAEGPLDADWARVMTVAAVQLMAGLARYERGFALFDEAETLVEDGSGLHHFVLAWRAYFEFWWGHADRGRATLARIDTPLEDWLGEEQRAFIADHREDAARVAASEGFAYASGLAVEGGQMMVQGDIDQSEQMLRGLRLPPEVAEAEPLVAVYNSVVAMNLFTGALLRGAPDLARAQLLLAVDDLTTGPPETPRLREDIIADPDAWSAAQDMLFAMAGHLDRPDDADLREMILSALRPGEGSSPAQRADWSVQQAGMAADAAHWARAAEEAEAALATGALDADDSLTWRTNREIYRARAAREAGQPVDAEALLARYEEIVEAEDALPLIRISRTALIVSELHLAGENLVANLIGRDLFDYMAILQGQSLQSGETVAAMAAFWREAADHTIAAGFIMAHHPQNDEAAPEGGCQTFLEIEMCTASFR</sequence>